<dbReference type="Proteomes" id="UP000235371">
    <property type="component" value="Unassembled WGS sequence"/>
</dbReference>
<dbReference type="PANTHER" id="PTHR46411:SF3">
    <property type="entry name" value="AAA+ ATPASE DOMAIN-CONTAINING PROTEIN"/>
    <property type="match status" value="1"/>
</dbReference>
<name>A0A2J6TN95_9HELO</name>
<keyword evidence="2" id="KW-1185">Reference proteome</keyword>
<evidence type="ECO:0000313" key="1">
    <source>
        <dbReference type="EMBL" id="PMD64428.1"/>
    </source>
</evidence>
<dbReference type="InParanoid" id="A0A2J6TN95"/>
<dbReference type="PANTHER" id="PTHR46411">
    <property type="entry name" value="FAMILY ATPASE, PUTATIVE-RELATED"/>
    <property type="match status" value="1"/>
</dbReference>
<dbReference type="GeneID" id="36579831"/>
<protein>
    <submittedName>
        <fullName evidence="1">Uncharacterized protein</fullName>
    </submittedName>
</protein>
<sequence>MGFTMWRSHKLYGGRTECSQSDPASKLRATTKLERVIVDCKEFYINVDSRPPQFIAGLKTFSIQTKDYLNLTDEQLLICGSRIPTYFLIPKHWRIIDVTGLRDVTFNTYAFDRLVIPQEQKDLISSLIPPPGVETAPLDDLIEGKGIELGSIYRWKIDILEIDNL</sequence>
<evidence type="ECO:0000313" key="2">
    <source>
        <dbReference type="Proteomes" id="UP000235371"/>
    </source>
</evidence>
<dbReference type="RefSeq" id="XP_024741332.1">
    <property type="nucleotide sequence ID" value="XM_024871749.1"/>
</dbReference>
<dbReference type="AlphaFoldDB" id="A0A2J6TN95"/>
<reference evidence="1 2" key="1">
    <citation type="submission" date="2016-04" db="EMBL/GenBank/DDBJ databases">
        <title>A degradative enzymes factory behind the ericoid mycorrhizal symbiosis.</title>
        <authorList>
            <consortium name="DOE Joint Genome Institute"/>
            <person name="Martino E."/>
            <person name="Morin E."/>
            <person name="Grelet G."/>
            <person name="Kuo A."/>
            <person name="Kohler A."/>
            <person name="Daghino S."/>
            <person name="Barry K."/>
            <person name="Choi C."/>
            <person name="Cichocki N."/>
            <person name="Clum A."/>
            <person name="Copeland A."/>
            <person name="Hainaut M."/>
            <person name="Haridas S."/>
            <person name="Labutti K."/>
            <person name="Lindquist E."/>
            <person name="Lipzen A."/>
            <person name="Khouja H.-R."/>
            <person name="Murat C."/>
            <person name="Ohm R."/>
            <person name="Olson A."/>
            <person name="Spatafora J."/>
            <person name="Veneault-Fourrey C."/>
            <person name="Henrissat B."/>
            <person name="Grigoriev I."/>
            <person name="Martin F."/>
            <person name="Perotto S."/>
        </authorList>
    </citation>
    <scope>NUCLEOTIDE SEQUENCE [LARGE SCALE GENOMIC DNA]</scope>
    <source>
        <strain evidence="1 2">E</strain>
    </source>
</reference>
<gene>
    <name evidence="1" type="ORF">K444DRAFT_303930</name>
</gene>
<proteinExistence type="predicted"/>
<organism evidence="1 2">
    <name type="scientific">Hyaloscypha bicolor E</name>
    <dbReference type="NCBI Taxonomy" id="1095630"/>
    <lineage>
        <taxon>Eukaryota</taxon>
        <taxon>Fungi</taxon>
        <taxon>Dikarya</taxon>
        <taxon>Ascomycota</taxon>
        <taxon>Pezizomycotina</taxon>
        <taxon>Leotiomycetes</taxon>
        <taxon>Helotiales</taxon>
        <taxon>Hyaloscyphaceae</taxon>
        <taxon>Hyaloscypha</taxon>
        <taxon>Hyaloscypha bicolor</taxon>
    </lineage>
</organism>
<accession>A0A2J6TN95</accession>
<dbReference type="EMBL" id="KZ613758">
    <property type="protein sequence ID" value="PMD64428.1"/>
    <property type="molecule type" value="Genomic_DNA"/>
</dbReference>